<feature type="region of interest" description="Disordered" evidence="1">
    <location>
        <begin position="131"/>
        <end position="152"/>
    </location>
</feature>
<evidence type="ECO:0000256" key="1">
    <source>
        <dbReference type="SAM" id="MobiDB-lite"/>
    </source>
</evidence>
<reference evidence="2 3" key="1">
    <citation type="submission" date="2019-05" db="EMBL/GenBank/DDBJ databases">
        <title>Another draft genome of Portunus trituberculatus and its Hox gene families provides insights of decapod evolution.</title>
        <authorList>
            <person name="Jeong J.-H."/>
            <person name="Song I."/>
            <person name="Kim S."/>
            <person name="Choi T."/>
            <person name="Kim D."/>
            <person name="Ryu S."/>
            <person name="Kim W."/>
        </authorList>
    </citation>
    <scope>NUCLEOTIDE SEQUENCE [LARGE SCALE GENOMIC DNA]</scope>
    <source>
        <tissue evidence="2">Muscle</tissue>
    </source>
</reference>
<feature type="region of interest" description="Disordered" evidence="1">
    <location>
        <begin position="1"/>
        <end position="24"/>
    </location>
</feature>
<dbReference type="Proteomes" id="UP000324222">
    <property type="component" value="Unassembled WGS sequence"/>
</dbReference>
<evidence type="ECO:0000313" key="3">
    <source>
        <dbReference type="Proteomes" id="UP000324222"/>
    </source>
</evidence>
<name>A0A5B7H4S9_PORTR</name>
<sequence>MWGLSIKVPGPRRLTSDSPPPHQRYTDPLRGIKGWLVAEGSVRCCCHGYYCVESNAHLDHHGAERSDGCGFSDEKCGEGTLVSSSSPFYPIVSNEAQEAISMCKSLSSHEVNLLHSLAGLSKLHLYFPVRGPHSTHPSHTPEVPGRQTTANS</sequence>
<protein>
    <submittedName>
        <fullName evidence="2">Uncharacterized protein</fullName>
    </submittedName>
</protein>
<comment type="caution">
    <text evidence="2">The sequence shown here is derived from an EMBL/GenBank/DDBJ whole genome shotgun (WGS) entry which is preliminary data.</text>
</comment>
<accession>A0A5B7H4S9</accession>
<keyword evidence="3" id="KW-1185">Reference proteome</keyword>
<proteinExistence type="predicted"/>
<dbReference type="AlphaFoldDB" id="A0A5B7H4S9"/>
<organism evidence="2 3">
    <name type="scientific">Portunus trituberculatus</name>
    <name type="common">Swimming crab</name>
    <name type="synonym">Neptunus trituberculatus</name>
    <dbReference type="NCBI Taxonomy" id="210409"/>
    <lineage>
        <taxon>Eukaryota</taxon>
        <taxon>Metazoa</taxon>
        <taxon>Ecdysozoa</taxon>
        <taxon>Arthropoda</taxon>
        <taxon>Crustacea</taxon>
        <taxon>Multicrustacea</taxon>
        <taxon>Malacostraca</taxon>
        <taxon>Eumalacostraca</taxon>
        <taxon>Eucarida</taxon>
        <taxon>Decapoda</taxon>
        <taxon>Pleocyemata</taxon>
        <taxon>Brachyura</taxon>
        <taxon>Eubrachyura</taxon>
        <taxon>Portunoidea</taxon>
        <taxon>Portunidae</taxon>
        <taxon>Portuninae</taxon>
        <taxon>Portunus</taxon>
    </lineage>
</organism>
<dbReference type="EMBL" id="VSRR010022930">
    <property type="protein sequence ID" value="MPC65103.1"/>
    <property type="molecule type" value="Genomic_DNA"/>
</dbReference>
<evidence type="ECO:0000313" key="2">
    <source>
        <dbReference type="EMBL" id="MPC65103.1"/>
    </source>
</evidence>
<gene>
    <name evidence="2" type="ORF">E2C01_059230</name>
</gene>